<accession>A0A1T5KTA8</accession>
<feature type="transmembrane region" description="Helical" evidence="1">
    <location>
        <begin position="68"/>
        <end position="85"/>
    </location>
</feature>
<protein>
    <submittedName>
        <fullName evidence="2">Uncharacterized protein</fullName>
    </submittedName>
</protein>
<keyword evidence="1" id="KW-0472">Membrane</keyword>
<feature type="transmembrane region" description="Helical" evidence="1">
    <location>
        <begin position="141"/>
        <end position="159"/>
    </location>
</feature>
<keyword evidence="1" id="KW-0812">Transmembrane</keyword>
<feature type="transmembrane region" description="Helical" evidence="1">
    <location>
        <begin position="91"/>
        <end position="107"/>
    </location>
</feature>
<reference evidence="2 3" key="1">
    <citation type="submission" date="2017-02" db="EMBL/GenBank/DDBJ databases">
        <authorList>
            <person name="Peterson S.W."/>
        </authorList>
    </citation>
    <scope>NUCLEOTIDE SEQUENCE [LARGE SCALE GENOMIC DNA]</scope>
    <source>
        <strain evidence="2 3">DSM 21481</strain>
    </source>
</reference>
<gene>
    <name evidence="2" type="ORF">SAMN04324258_2355</name>
</gene>
<evidence type="ECO:0000313" key="2">
    <source>
        <dbReference type="EMBL" id="SKC66705.1"/>
    </source>
</evidence>
<keyword evidence="1" id="KW-1133">Transmembrane helix</keyword>
<dbReference type="OrthoDB" id="3830457at2"/>
<dbReference type="EMBL" id="FUZQ01000004">
    <property type="protein sequence ID" value="SKC66705.1"/>
    <property type="molecule type" value="Genomic_DNA"/>
</dbReference>
<dbReference type="RefSeq" id="WP_079574683.1">
    <property type="nucleotide sequence ID" value="NZ_FUZQ01000004.1"/>
</dbReference>
<evidence type="ECO:0000313" key="3">
    <source>
        <dbReference type="Proteomes" id="UP000189777"/>
    </source>
</evidence>
<name>A0A1T5KTA8_9MICO</name>
<sequence length="193" mass="19569">MTQDQVRDTSRTSGTARSTLGRVWPAALGVLVAAGTMIGLADARDVAPVLAASGFVYLVAAALGRPGAAWPAFGVTFVLIGVAKVTDLDPTVWLLALALVLAVVGLARGRARPAWSLPLQAAAMLVLAAAALVAVRADATAGGLVVAVALLGHAAWDFHHHRTGRVVSLSLAEFCGVLDVLLAVALGVLVLTA</sequence>
<organism evidence="2 3">
    <name type="scientific">Krasilnikoviella flava</name>
    <dbReference type="NCBI Taxonomy" id="526729"/>
    <lineage>
        <taxon>Bacteria</taxon>
        <taxon>Bacillati</taxon>
        <taxon>Actinomycetota</taxon>
        <taxon>Actinomycetes</taxon>
        <taxon>Micrococcales</taxon>
        <taxon>Promicromonosporaceae</taxon>
        <taxon>Krasilnikoviella</taxon>
    </lineage>
</organism>
<keyword evidence="3" id="KW-1185">Reference proteome</keyword>
<feature type="transmembrane region" description="Helical" evidence="1">
    <location>
        <begin position="171"/>
        <end position="191"/>
    </location>
</feature>
<proteinExistence type="predicted"/>
<feature type="transmembrane region" description="Helical" evidence="1">
    <location>
        <begin position="21"/>
        <end position="40"/>
    </location>
</feature>
<evidence type="ECO:0000256" key="1">
    <source>
        <dbReference type="SAM" id="Phobius"/>
    </source>
</evidence>
<feature type="transmembrane region" description="Helical" evidence="1">
    <location>
        <begin position="114"/>
        <end position="135"/>
    </location>
</feature>
<dbReference type="AlphaFoldDB" id="A0A1T5KTA8"/>
<dbReference type="Proteomes" id="UP000189777">
    <property type="component" value="Unassembled WGS sequence"/>
</dbReference>